<dbReference type="EMBL" id="VUMS01000016">
    <property type="protein sequence ID" value="MST66967.1"/>
    <property type="molecule type" value="Genomic_DNA"/>
</dbReference>
<keyword evidence="2" id="KW-1185">Reference proteome</keyword>
<name>A0A7X2TM65_9FIRM</name>
<organism evidence="1 2">
    <name type="scientific">Oliverpabstia intestinalis</name>
    <dbReference type="NCBI Taxonomy" id="2606633"/>
    <lineage>
        <taxon>Bacteria</taxon>
        <taxon>Bacillati</taxon>
        <taxon>Bacillota</taxon>
        <taxon>Clostridia</taxon>
        <taxon>Lachnospirales</taxon>
        <taxon>Lachnospiraceae</taxon>
        <taxon>Oliverpabstia</taxon>
    </lineage>
</organism>
<accession>A0A7X2TM65</accession>
<comment type="caution">
    <text evidence="1">The sequence shown here is derived from an EMBL/GenBank/DDBJ whole genome shotgun (WGS) entry which is preliminary data.</text>
</comment>
<reference evidence="1 2" key="1">
    <citation type="submission" date="2019-08" db="EMBL/GenBank/DDBJ databases">
        <title>In-depth cultivation of the pig gut microbiome towards novel bacterial diversity and tailored functional studies.</title>
        <authorList>
            <person name="Wylensek D."/>
            <person name="Hitch T.C.A."/>
            <person name="Clavel T."/>
        </authorList>
    </citation>
    <scope>NUCLEOTIDE SEQUENCE [LARGE SCALE GENOMIC DNA]</scope>
    <source>
        <strain evidence="1 2">BSM-380-WT-5A</strain>
    </source>
</reference>
<dbReference type="AlphaFoldDB" id="A0A7X2TM65"/>
<gene>
    <name evidence="1" type="ORF">FYJ57_09585</name>
</gene>
<evidence type="ECO:0000313" key="2">
    <source>
        <dbReference type="Proteomes" id="UP000440513"/>
    </source>
</evidence>
<sequence length="121" mass="14005">MQEISAKIVKRKIISANIYISQNLSKKFELSMECRAKMKTSKNEEDKTVLLNIELNIGSKDEELRMELVSDIVFELNQLPDDYNEIAEQKLVPMAREMLLNSLDDMLVVMGYSKMELAQKM</sequence>
<proteinExistence type="predicted"/>
<protein>
    <submittedName>
        <fullName evidence="1">Uncharacterized protein</fullName>
    </submittedName>
</protein>
<evidence type="ECO:0000313" key="1">
    <source>
        <dbReference type="EMBL" id="MST66967.1"/>
    </source>
</evidence>
<dbReference type="RefSeq" id="WP_154432473.1">
    <property type="nucleotide sequence ID" value="NZ_VUMS01000016.1"/>
</dbReference>
<dbReference type="Proteomes" id="UP000440513">
    <property type="component" value="Unassembled WGS sequence"/>
</dbReference>